<evidence type="ECO:0000259" key="1">
    <source>
        <dbReference type="Pfam" id="PF13657"/>
    </source>
</evidence>
<dbReference type="EMBL" id="JAVDTI010000003">
    <property type="protein sequence ID" value="MDR6806093.1"/>
    <property type="molecule type" value="Genomic_DNA"/>
</dbReference>
<keyword evidence="3" id="KW-1185">Reference proteome</keyword>
<organism evidence="2 3">
    <name type="scientific">Dyadobacter fermentans</name>
    <dbReference type="NCBI Taxonomy" id="94254"/>
    <lineage>
        <taxon>Bacteria</taxon>
        <taxon>Pseudomonadati</taxon>
        <taxon>Bacteroidota</taxon>
        <taxon>Cytophagia</taxon>
        <taxon>Cytophagales</taxon>
        <taxon>Spirosomataceae</taxon>
        <taxon>Dyadobacter</taxon>
    </lineage>
</organism>
<dbReference type="InterPro" id="IPR017508">
    <property type="entry name" value="HipA_N1"/>
</dbReference>
<proteinExistence type="predicted"/>
<gene>
    <name evidence="2" type="ORF">J2W84_003141</name>
</gene>
<reference evidence="2 3" key="1">
    <citation type="submission" date="2023-07" db="EMBL/GenBank/DDBJ databases">
        <title>Sorghum-associated microbial communities from plants grown in Nebraska, USA.</title>
        <authorList>
            <person name="Schachtman D."/>
        </authorList>
    </citation>
    <scope>NUCLEOTIDE SEQUENCE [LARGE SCALE GENOMIC DNA]</scope>
    <source>
        <strain evidence="2 3">BE57</strain>
    </source>
</reference>
<accession>A0ABU1QYC0</accession>
<dbReference type="RefSeq" id="WP_409014437.1">
    <property type="nucleotide sequence ID" value="NZ_JAVDTI010000003.1"/>
</dbReference>
<evidence type="ECO:0000313" key="2">
    <source>
        <dbReference type="EMBL" id="MDR6806093.1"/>
    </source>
</evidence>
<feature type="domain" description="HipA N-terminal subdomain 1" evidence="1">
    <location>
        <begin position="5"/>
        <end position="50"/>
    </location>
</feature>
<dbReference type="Pfam" id="PF13657">
    <property type="entry name" value="Couple_hipA"/>
    <property type="match status" value="1"/>
</dbReference>
<evidence type="ECO:0000313" key="3">
    <source>
        <dbReference type="Proteomes" id="UP001264980"/>
    </source>
</evidence>
<comment type="caution">
    <text evidence="2">The sequence shown here is derived from an EMBL/GenBank/DDBJ whole genome shotgun (WGS) entry which is preliminary data.</text>
</comment>
<dbReference type="Proteomes" id="UP001264980">
    <property type="component" value="Unassembled WGS sequence"/>
</dbReference>
<protein>
    <submittedName>
        <fullName evidence="2">HipA-like protein</fullName>
    </submittedName>
</protein>
<sequence length="57" mass="6533">MRSASIYYDRALAGTLTETEEGLYTFVYHPEYIRLFPDQYLTFSMPATERFTAAGLG</sequence>
<name>A0ABU1QYC0_9BACT</name>